<dbReference type="AlphaFoldDB" id="A0A923L705"/>
<name>A0A923L705_9BACI</name>
<dbReference type="Proteomes" id="UP000637359">
    <property type="component" value="Unassembled WGS sequence"/>
</dbReference>
<evidence type="ECO:0008006" key="4">
    <source>
        <dbReference type="Google" id="ProtNLM"/>
    </source>
</evidence>
<keyword evidence="3" id="KW-1185">Reference proteome</keyword>
<keyword evidence="1" id="KW-0472">Membrane</keyword>
<dbReference type="RefSeq" id="WP_186870501.1">
    <property type="nucleotide sequence ID" value="NZ_JACOOL010000009.1"/>
</dbReference>
<keyword evidence="1" id="KW-0812">Transmembrane</keyword>
<sequence>MEMVEAIGIFGGFLSLIFALIPIALAVFVLIWLYQMKVNSDVQVKQNQEIIRLLEEVRNK</sequence>
<accession>A0A923L705</accession>
<feature type="transmembrane region" description="Helical" evidence="1">
    <location>
        <begin position="6"/>
        <end position="34"/>
    </location>
</feature>
<dbReference type="EMBL" id="JACOOL010000009">
    <property type="protein sequence ID" value="MBC5637636.1"/>
    <property type="molecule type" value="Genomic_DNA"/>
</dbReference>
<gene>
    <name evidence="2" type="ORF">H8S33_12540</name>
</gene>
<evidence type="ECO:0000313" key="3">
    <source>
        <dbReference type="Proteomes" id="UP000637359"/>
    </source>
</evidence>
<organism evidence="2 3">
    <name type="scientific">Ornithinibacillus hominis</name>
    <dbReference type="NCBI Taxonomy" id="2763055"/>
    <lineage>
        <taxon>Bacteria</taxon>
        <taxon>Bacillati</taxon>
        <taxon>Bacillota</taxon>
        <taxon>Bacilli</taxon>
        <taxon>Bacillales</taxon>
        <taxon>Bacillaceae</taxon>
        <taxon>Ornithinibacillus</taxon>
    </lineage>
</organism>
<comment type="caution">
    <text evidence="2">The sequence shown here is derived from an EMBL/GenBank/DDBJ whole genome shotgun (WGS) entry which is preliminary data.</text>
</comment>
<proteinExistence type="predicted"/>
<evidence type="ECO:0000256" key="1">
    <source>
        <dbReference type="SAM" id="Phobius"/>
    </source>
</evidence>
<reference evidence="2" key="1">
    <citation type="submission" date="2020-08" db="EMBL/GenBank/DDBJ databases">
        <title>Genome public.</title>
        <authorList>
            <person name="Liu C."/>
            <person name="Sun Q."/>
        </authorList>
    </citation>
    <scope>NUCLEOTIDE SEQUENCE</scope>
    <source>
        <strain evidence="2">BX22</strain>
    </source>
</reference>
<keyword evidence="1" id="KW-1133">Transmembrane helix</keyword>
<evidence type="ECO:0000313" key="2">
    <source>
        <dbReference type="EMBL" id="MBC5637636.1"/>
    </source>
</evidence>
<protein>
    <recommendedName>
        <fullName evidence="4">DUF4083 domain-containing protein</fullName>
    </recommendedName>
</protein>